<protein>
    <submittedName>
        <fullName evidence="2">Competence protein TfoX</fullName>
    </submittedName>
</protein>
<dbReference type="Gene3D" id="3.30.1460.30">
    <property type="entry name" value="YgaC/TfoX-N like chaperone"/>
    <property type="match status" value="1"/>
</dbReference>
<evidence type="ECO:0000313" key="3">
    <source>
        <dbReference type="Proteomes" id="UP000450676"/>
    </source>
</evidence>
<reference evidence="2 3" key="1">
    <citation type="submission" date="2019-12" db="EMBL/GenBank/DDBJ databases">
        <title>Novel species isolated from a subtropical stream in China.</title>
        <authorList>
            <person name="Lu H."/>
        </authorList>
    </citation>
    <scope>NUCLEOTIDE SEQUENCE [LARGE SCALE GENOMIC DNA]</scope>
    <source>
        <strain evidence="2 3">FT127W</strain>
    </source>
</reference>
<dbReference type="EMBL" id="WWCU01000001">
    <property type="protein sequence ID" value="MYN05928.1"/>
    <property type="molecule type" value="Genomic_DNA"/>
</dbReference>
<keyword evidence="3" id="KW-1185">Reference proteome</keyword>
<gene>
    <name evidence="2" type="ORF">GTP77_01100</name>
</gene>
<name>A0A7X4H742_9BURK</name>
<dbReference type="Pfam" id="PF04993">
    <property type="entry name" value="TfoX_N"/>
    <property type="match status" value="1"/>
</dbReference>
<comment type="caution">
    <text evidence="2">The sequence shown here is derived from an EMBL/GenBank/DDBJ whole genome shotgun (WGS) entry which is preliminary data.</text>
</comment>
<sequence>MASQQSTVDFLVDQMAGAGTLAARKMFGEYAIYCDGKMFALVCDDQLFIKPVEASRAWIGTPQEAQPYPQAKPWFLISGDYWDEREWLTELARRTAAALPLPAPKKKKAAKAA</sequence>
<dbReference type="InterPro" id="IPR007076">
    <property type="entry name" value="TfoX_N"/>
</dbReference>
<dbReference type="SUPFAM" id="SSF159894">
    <property type="entry name" value="YgaC/TfoX-N like"/>
    <property type="match status" value="1"/>
</dbReference>
<dbReference type="Proteomes" id="UP000450676">
    <property type="component" value="Unassembled WGS sequence"/>
</dbReference>
<evidence type="ECO:0000259" key="1">
    <source>
        <dbReference type="Pfam" id="PF04993"/>
    </source>
</evidence>
<accession>A0A7X4H742</accession>
<proteinExistence type="predicted"/>
<feature type="domain" description="TfoX N-terminal" evidence="1">
    <location>
        <begin position="13"/>
        <end position="98"/>
    </location>
</feature>
<organism evidence="2 3">
    <name type="scientific">Pseudoduganella aquatica</name>
    <dbReference type="NCBI Taxonomy" id="2660641"/>
    <lineage>
        <taxon>Bacteria</taxon>
        <taxon>Pseudomonadati</taxon>
        <taxon>Pseudomonadota</taxon>
        <taxon>Betaproteobacteria</taxon>
        <taxon>Burkholderiales</taxon>
        <taxon>Oxalobacteraceae</taxon>
        <taxon>Telluria group</taxon>
        <taxon>Pseudoduganella</taxon>
    </lineage>
</organism>
<dbReference type="RefSeq" id="WP_161070315.1">
    <property type="nucleotide sequence ID" value="NZ_CP086370.1"/>
</dbReference>
<evidence type="ECO:0000313" key="2">
    <source>
        <dbReference type="EMBL" id="MYN05928.1"/>
    </source>
</evidence>
<dbReference type="AlphaFoldDB" id="A0A7X4H742"/>